<proteinExistence type="predicted"/>
<evidence type="ECO:0000313" key="8">
    <source>
        <dbReference type="Ensembl" id="ENSSOCP00000002284.1"/>
    </source>
</evidence>
<accession>A0A8D0EKD4</accession>
<evidence type="ECO:0000256" key="1">
    <source>
        <dbReference type="ARBA" id="ARBA00004613"/>
    </source>
</evidence>
<reference evidence="8" key="2">
    <citation type="submission" date="2025-09" db="UniProtKB">
        <authorList>
            <consortium name="Ensembl"/>
        </authorList>
    </citation>
    <scope>IDENTIFICATION</scope>
</reference>
<feature type="chain" id="PRO_5034051693" description="Selenoprotein P N-terminal domain-containing protein" evidence="6">
    <location>
        <begin position="20"/>
        <end position="224"/>
    </location>
</feature>
<dbReference type="InterPro" id="IPR037941">
    <property type="entry name" value="SeP"/>
</dbReference>
<dbReference type="GO" id="GO:0001887">
    <property type="term" value="P:selenium compound metabolic process"/>
    <property type="evidence" value="ECO:0007669"/>
    <property type="project" value="TreeGrafter"/>
</dbReference>
<reference evidence="8" key="1">
    <citation type="submission" date="2025-08" db="UniProtKB">
        <authorList>
            <consortium name="Ensembl"/>
        </authorList>
    </citation>
    <scope>IDENTIFICATION</scope>
</reference>
<feature type="domain" description="Selenoprotein P N-terminal" evidence="7">
    <location>
        <begin position="26"/>
        <end position="182"/>
    </location>
</feature>
<comment type="subcellular location">
    <subcellularLocation>
        <location evidence="1">Secreted</location>
    </subcellularLocation>
</comment>
<feature type="signal peptide" evidence="6">
    <location>
        <begin position="1"/>
        <end position="19"/>
    </location>
</feature>
<evidence type="ECO:0000313" key="9">
    <source>
        <dbReference type="Proteomes" id="UP000694551"/>
    </source>
</evidence>
<protein>
    <recommendedName>
        <fullName evidence="7">Selenoprotein P N-terminal domain-containing protein</fullName>
    </recommendedName>
</protein>
<dbReference type="Ensembl" id="ENSSOCT00000002336.1">
    <property type="protein sequence ID" value="ENSSOCP00000002284.1"/>
    <property type="gene ID" value="ENSSOCG00000001793.1"/>
</dbReference>
<dbReference type="GO" id="GO:0008430">
    <property type="term" value="F:selenium binding"/>
    <property type="evidence" value="ECO:0007669"/>
    <property type="project" value="InterPro"/>
</dbReference>
<evidence type="ECO:0000256" key="2">
    <source>
        <dbReference type="ARBA" id="ARBA00022525"/>
    </source>
</evidence>
<dbReference type="GO" id="GO:0005576">
    <property type="term" value="C:extracellular region"/>
    <property type="evidence" value="ECO:0007669"/>
    <property type="project" value="UniProtKB-SubCell"/>
</dbReference>
<dbReference type="Proteomes" id="UP000694551">
    <property type="component" value="Unplaced"/>
</dbReference>
<dbReference type="Pfam" id="PF04592">
    <property type="entry name" value="SelP_N"/>
    <property type="match status" value="1"/>
</dbReference>
<keyword evidence="5" id="KW-0325">Glycoprotein</keyword>
<evidence type="ECO:0000256" key="4">
    <source>
        <dbReference type="ARBA" id="ARBA00022933"/>
    </source>
</evidence>
<evidence type="ECO:0000256" key="6">
    <source>
        <dbReference type="SAM" id="SignalP"/>
    </source>
</evidence>
<evidence type="ECO:0000256" key="3">
    <source>
        <dbReference type="ARBA" id="ARBA00022729"/>
    </source>
</evidence>
<dbReference type="InterPro" id="IPR007671">
    <property type="entry name" value="Selenoprotein-P_N"/>
</dbReference>
<organism evidence="8 9">
    <name type="scientific">Strix occidentalis caurina</name>
    <name type="common">northern spotted owl</name>
    <dbReference type="NCBI Taxonomy" id="311401"/>
    <lineage>
        <taxon>Eukaryota</taxon>
        <taxon>Metazoa</taxon>
        <taxon>Chordata</taxon>
        <taxon>Craniata</taxon>
        <taxon>Vertebrata</taxon>
        <taxon>Euteleostomi</taxon>
        <taxon>Archelosauria</taxon>
        <taxon>Archosauria</taxon>
        <taxon>Dinosauria</taxon>
        <taxon>Saurischia</taxon>
        <taxon>Theropoda</taxon>
        <taxon>Coelurosauria</taxon>
        <taxon>Aves</taxon>
        <taxon>Neognathae</taxon>
        <taxon>Neoaves</taxon>
        <taxon>Telluraves</taxon>
        <taxon>Strigiformes</taxon>
        <taxon>Strigidae</taxon>
        <taxon>Strix</taxon>
    </lineage>
</organism>
<sequence length="224" mass="24519">MGLLVLALAAWLGLGLALASEGVTNSSRLCQEAPAWSVNGLSPMAGAAGQVTVVALLKRLLPCSLGGLQERLARQGTVDVRYMIINEKAPLSRAMFGELKRQAPPGVLVFQPEPEEPDVWQVLGGDKDDFLVYDRCGRLAFHIQLPYSFLHFPYVESAIRFTHSKDFCGNCSLYPNTTQEVRSRDAHWSWAPFSPLALHIRKKTNPIIFTSGRGFGLTAALSHG</sequence>
<evidence type="ECO:0000256" key="5">
    <source>
        <dbReference type="ARBA" id="ARBA00023180"/>
    </source>
</evidence>
<name>A0A8D0EKD4_STROC</name>
<dbReference type="PANTHER" id="PTHR10105:SF4">
    <property type="entry name" value="SELENOPROTEIN P2"/>
    <property type="match status" value="1"/>
</dbReference>
<keyword evidence="9" id="KW-1185">Reference proteome</keyword>
<dbReference type="PANTHER" id="PTHR10105">
    <property type="entry name" value="SELENOPROTEIN P"/>
    <property type="match status" value="1"/>
</dbReference>
<evidence type="ECO:0000259" key="7">
    <source>
        <dbReference type="Pfam" id="PF04592"/>
    </source>
</evidence>
<keyword evidence="4" id="KW-0712">Selenocysteine</keyword>
<dbReference type="AlphaFoldDB" id="A0A8D0EKD4"/>
<keyword evidence="2" id="KW-0964">Secreted</keyword>
<keyword evidence="3 6" id="KW-0732">Signal</keyword>